<feature type="domain" description="GHMP kinase C-terminal" evidence="8">
    <location>
        <begin position="263"/>
        <end position="334"/>
    </location>
</feature>
<dbReference type="InterPro" id="IPR014721">
    <property type="entry name" value="Ribsml_uS5_D2-typ_fold_subgr"/>
</dbReference>
<dbReference type="HAMAP" id="MF_00384">
    <property type="entry name" value="Homoser_kinase"/>
    <property type="match status" value="1"/>
</dbReference>
<evidence type="ECO:0000259" key="8">
    <source>
        <dbReference type="Pfam" id="PF08544"/>
    </source>
</evidence>
<dbReference type="AlphaFoldDB" id="A0A813L6C5"/>
<dbReference type="GO" id="GO:0009088">
    <property type="term" value="P:threonine biosynthetic process"/>
    <property type="evidence" value="ECO:0007669"/>
    <property type="project" value="UniProtKB-KW"/>
</dbReference>
<dbReference type="PANTHER" id="PTHR20861">
    <property type="entry name" value="HOMOSERINE/4-DIPHOSPHOCYTIDYL-2-C-METHYL-D-ERYTHRITOL KINASE"/>
    <property type="match status" value="1"/>
</dbReference>
<evidence type="ECO:0000259" key="7">
    <source>
        <dbReference type="Pfam" id="PF00288"/>
    </source>
</evidence>
<evidence type="ECO:0008006" key="11">
    <source>
        <dbReference type="Google" id="ProtNLM"/>
    </source>
</evidence>
<reference evidence="9" key="1">
    <citation type="submission" date="2021-02" db="EMBL/GenBank/DDBJ databases">
        <authorList>
            <person name="Dougan E. K."/>
            <person name="Rhodes N."/>
            <person name="Thang M."/>
            <person name="Chan C."/>
        </authorList>
    </citation>
    <scope>NUCLEOTIDE SEQUENCE</scope>
</reference>
<dbReference type="EMBL" id="CAJNNW010034078">
    <property type="protein sequence ID" value="CAE8721526.1"/>
    <property type="molecule type" value="Genomic_DNA"/>
</dbReference>
<dbReference type="InterPro" id="IPR036554">
    <property type="entry name" value="GHMP_kinase_C_sf"/>
</dbReference>
<dbReference type="InterPro" id="IPR013750">
    <property type="entry name" value="GHMP_kinase_C_dom"/>
</dbReference>
<dbReference type="GO" id="GO:0005524">
    <property type="term" value="F:ATP binding"/>
    <property type="evidence" value="ECO:0007669"/>
    <property type="project" value="UniProtKB-KW"/>
</dbReference>
<dbReference type="SUPFAM" id="SSF54211">
    <property type="entry name" value="Ribosomal protein S5 domain 2-like"/>
    <property type="match status" value="1"/>
</dbReference>
<dbReference type="InterPro" id="IPR035966">
    <property type="entry name" value="PKF_sf"/>
</dbReference>
<evidence type="ECO:0000313" key="10">
    <source>
        <dbReference type="Proteomes" id="UP000626109"/>
    </source>
</evidence>
<organism evidence="9 10">
    <name type="scientific">Polarella glacialis</name>
    <name type="common">Dinoflagellate</name>
    <dbReference type="NCBI Taxonomy" id="89957"/>
    <lineage>
        <taxon>Eukaryota</taxon>
        <taxon>Sar</taxon>
        <taxon>Alveolata</taxon>
        <taxon>Dinophyceae</taxon>
        <taxon>Suessiales</taxon>
        <taxon>Suessiaceae</taxon>
        <taxon>Polarella</taxon>
    </lineage>
</organism>
<dbReference type="Gene3D" id="3.40.50.460">
    <property type="entry name" value="Phosphofructokinase domain"/>
    <property type="match status" value="1"/>
</dbReference>
<evidence type="ECO:0000256" key="1">
    <source>
        <dbReference type="ARBA" id="ARBA00022605"/>
    </source>
</evidence>
<dbReference type="SUPFAM" id="SSF53784">
    <property type="entry name" value="Phosphofructokinase"/>
    <property type="match status" value="1"/>
</dbReference>
<evidence type="ECO:0000256" key="5">
    <source>
        <dbReference type="ARBA" id="ARBA00022777"/>
    </source>
</evidence>
<evidence type="ECO:0000256" key="2">
    <source>
        <dbReference type="ARBA" id="ARBA00022679"/>
    </source>
</evidence>
<gene>
    <name evidence="9" type="ORF">PGLA2088_LOCUS41985</name>
</gene>
<dbReference type="InterPro" id="IPR000870">
    <property type="entry name" value="Homoserine_kinase"/>
</dbReference>
<dbReference type="GO" id="GO:0003872">
    <property type="term" value="F:6-phosphofructokinase activity"/>
    <property type="evidence" value="ECO:0007669"/>
    <property type="project" value="InterPro"/>
</dbReference>
<keyword evidence="4" id="KW-0547">Nucleotide-binding</keyword>
<keyword evidence="2" id="KW-0808">Transferase</keyword>
<dbReference type="InterPro" id="IPR020568">
    <property type="entry name" value="Ribosomal_Su5_D2-typ_SF"/>
</dbReference>
<keyword evidence="5" id="KW-0418">Kinase</keyword>
<dbReference type="InterPro" id="IPR006204">
    <property type="entry name" value="GHMP_kinase_N_dom"/>
</dbReference>
<evidence type="ECO:0000313" key="9">
    <source>
        <dbReference type="EMBL" id="CAE8721526.1"/>
    </source>
</evidence>
<dbReference type="SUPFAM" id="SSF55060">
    <property type="entry name" value="GHMP Kinase, C-terminal domain"/>
    <property type="match status" value="1"/>
</dbReference>
<dbReference type="NCBIfam" id="TIGR00191">
    <property type="entry name" value="thrB"/>
    <property type="match status" value="1"/>
</dbReference>
<comment type="caution">
    <text evidence="9">The sequence shown here is derived from an EMBL/GenBank/DDBJ whole genome shotgun (WGS) entry which is preliminary data.</text>
</comment>
<dbReference type="PRINTS" id="PR00958">
    <property type="entry name" value="HOMSERKINASE"/>
</dbReference>
<evidence type="ECO:0000256" key="3">
    <source>
        <dbReference type="ARBA" id="ARBA00022697"/>
    </source>
</evidence>
<dbReference type="Gene3D" id="1.10.10.480">
    <property type="entry name" value="Phosphofructokinase, domain 3"/>
    <property type="match status" value="1"/>
</dbReference>
<dbReference type="Pfam" id="PF08544">
    <property type="entry name" value="GHMP_kinases_C"/>
    <property type="match status" value="1"/>
</dbReference>
<dbReference type="GO" id="GO:0004413">
    <property type="term" value="F:homoserine kinase activity"/>
    <property type="evidence" value="ECO:0007669"/>
    <property type="project" value="InterPro"/>
</dbReference>
<dbReference type="PANTHER" id="PTHR20861:SF1">
    <property type="entry name" value="HOMOSERINE KINASE"/>
    <property type="match status" value="1"/>
</dbReference>
<keyword evidence="1" id="KW-0028">Amino-acid biosynthesis</keyword>
<keyword evidence="6" id="KW-0067">ATP-binding</keyword>
<dbReference type="Proteomes" id="UP000626109">
    <property type="component" value="Unassembled WGS sequence"/>
</dbReference>
<proteinExistence type="inferred from homology"/>
<dbReference type="Gene3D" id="3.30.230.10">
    <property type="match status" value="1"/>
</dbReference>
<dbReference type="Pfam" id="PF00288">
    <property type="entry name" value="GHMP_kinases_N"/>
    <property type="match status" value="1"/>
</dbReference>
<evidence type="ECO:0000256" key="4">
    <source>
        <dbReference type="ARBA" id="ARBA00022741"/>
    </source>
</evidence>
<accession>A0A813L6C5</accession>
<dbReference type="Gene3D" id="3.30.70.890">
    <property type="entry name" value="GHMP kinase, C-terminal domain"/>
    <property type="match status" value="1"/>
</dbReference>
<keyword evidence="3" id="KW-0791">Threonine biosynthesis</keyword>
<protein>
    <recommendedName>
        <fullName evidence="11">Homoserine kinase</fullName>
    </recommendedName>
</protein>
<sequence>MPHSQAALEAASVEPALKKQKVPASLRRNKVVVRVPGSTANLGPGFDAIGMAVDIWNEISVERSTAFSITTSGEGAERISTEVAPDGASKHMVMRALQRAFEYAGEVPMPPLRVHCRNMVPVCSGFGSSSAAIVGGLIAGLVLSGKELRVRGSNSSANGIDPEELLQLANQIEGHPDNVAPAIYGGIQLSLVFDKVLDPDVQQEVMSRHLPIPSGLRLVAYVPSEAARFGNGSDKTEEMRNLLDPTIPRKDAVFNIQRTALLVDALHRGDLKVLRHATKDRLHQPMRGEKAYPHLNDMMRAALDAGAHGSFLSGAGPTVMCICSGASGDIFAQKSEERQERDVTDAMRKALGALDDKHLQTWGHGDFYIVSPTEKGAHVTFADPAFSDGLATFGSLDGFDSACGVLAEVAGNLALSRQSLNRDIYHFVACGSKTLTLEVAMQIHPTLCYIGDDVAQQKLTLNGIVDQICDVIVSRNHDYGLHAGVIMVSDDFFEQLVEMRELRDHMHRLPAQEAERDTAADEH</sequence>
<evidence type="ECO:0000256" key="6">
    <source>
        <dbReference type="ARBA" id="ARBA00022840"/>
    </source>
</evidence>
<name>A0A813L6C5_POLGL</name>
<feature type="domain" description="GHMP kinase N-terminal" evidence="7">
    <location>
        <begin position="92"/>
        <end position="186"/>
    </location>
</feature>